<name>A0A1I7UP86_9PELO</name>
<dbReference type="WBParaSite" id="Csp11.Scaffold630.g17966.t1">
    <property type="protein sequence ID" value="Csp11.Scaffold630.g17966.t1"/>
    <property type="gene ID" value="Csp11.Scaffold630.g17966"/>
</dbReference>
<feature type="compositionally biased region" description="Basic and acidic residues" evidence="1">
    <location>
        <begin position="18"/>
        <end position="31"/>
    </location>
</feature>
<evidence type="ECO:0000256" key="1">
    <source>
        <dbReference type="SAM" id="MobiDB-lite"/>
    </source>
</evidence>
<protein>
    <submittedName>
        <fullName evidence="3">Uncharacterized protein</fullName>
    </submittedName>
</protein>
<evidence type="ECO:0000313" key="3">
    <source>
        <dbReference type="WBParaSite" id="Csp11.Scaffold630.g17966.t1"/>
    </source>
</evidence>
<sequence>MKNVQKPTKNSQITRITRICDGKQKKSEKIGENLSNKPKNPEEKLKINFKNSKNYSSRPGKKNRDETCN</sequence>
<proteinExistence type="predicted"/>
<organism evidence="2 3">
    <name type="scientific">Caenorhabditis tropicalis</name>
    <dbReference type="NCBI Taxonomy" id="1561998"/>
    <lineage>
        <taxon>Eukaryota</taxon>
        <taxon>Metazoa</taxon>
        <taxon>Ecdysozoa</taxon>
        <taxon>Nematoda</taxon>
        <taxon>Chromadorea</taxon>
        <taxon>Rhabditida</taxon>
        <taxon>Rhabditina</taxon>
        <taxon>Rhabditomorpha</taxon>
        <taxon>Rhabditoidea</taxon>
        <taxon>Rhabditidae</taxon>
        <taxon>Peloderinae</taxon>
        <taxon>Caenorhabditis</taxon>
    </lineage>
</organism>
<accession>A0A1I7UP86</accession>
<dbReference type="Proteomes" id="UP000095282">
    <property type="component" value="Unplaced"/>
</dbReference>
<feature type="region of interest" description="Disordered" evidence="1">
    <location>
        <begin position="1"/>
        <end position="69"/>
    </location>
</feature>
<keyword evidence="2" id="KW-1185">Reference proteome</keyword>
<dbReference type="AlphaFoldDB" id="A0A1I7UP86"/>
<feature type="compositionally biased region" description="Polar residues" evidence="1">
    <location>
        <begin position="1"/>
        <end position="15"/>
    </location>
</feature>
<evidence type="ECO:0000313" key="2">
    <source>
        <dbReference type="Proteomes" id="UP000095282"/>
    </source>
</evidence>
<reference evidence="3" key="1">
    <citation type="submission" date="2016-11" db="UniProtKB">
        <authorList>
            <consortium name="WormBaseParasite"/>
        </authorList>
    </citation>
    <scope>IDENTIFICATION</scope>
</reference>